<dbReference type="Pfam" id="PF01612">
    <property type="entry name" value="DNA_pol_A_exo1"/>
    <property type="match status" value="1"/>
</dbReference>
<dbReference type="InterPro" id="IPR002562">
    <property type="entry name" value="3'-5'_exonuclease_dom"/>
</dbReference>
<gene>
    <name evidence="2" type="ORF">SARC_08719</name>
</gene>
<organism evidence="2 3">
    <name type="scientific">Sphaeroforma arctica JP610</name>
    <dbReference type="NCBI Taxonomy" id="667725"/>
    <lineage>
        <taxon>Eukaryota</taxon>
        <taxon>Ichthyosporea</taxon>
        <taxon>Ichthyophonida</taxon>
        <taxon>Sphaeroforma</taxon>
    </lineage>
</organism>
<keyword evidence="3" id="KW-1185">Reference proteome</keyword>
<dbReference type="InterPro" id="IPR052144">
    <property type="entry name" value="piRNA_biogenesis_EXD1"/>
</dbReference>
<dbReference type="STRING" id="667725.A0A0L0FQ78"/>
<dbReference type="GO" id="GO:0006139">
    <property type="term" value="P:nucleobase-containing compound metabolic process"/>
    <property type="evidence" value="ECO:0007669"/>
    <property type="project" value="InterPro"/>
</dbReference>
<proteinExistence type="predicted"/>
<dbReference type="eggNOG" id="KOG2405">
    <property type="taxonomic scope" value="Eukaryota"/>
</dbReference>
<dbReference type="GO" id="GO:1990923">
    <property type="term" value="C:PET complex"/>
    <property type="evidence" value="ECO:0007669"/>
    <property type="project" value="TreeGrafter"/>
</dbReference>
<reference evidence="2 3" key="1">
    <citation type="submission" date="2011-02" db="EMBL/GenBank/DDBJ databases">
        <title>The Genome Sequence of Sphaeroforma arctica JP610.</title>
        <authorList>
            <consortium name="The Broad Institute Genome Sequencing Platform"/>
            <person name="Russ C."/>
            <person name="Cuomo C."/>
            <person name="Young S.K."/>
            <person name="Zeng Q."/>
            <person name="Gargeya S."/>
            <person name="Alvarado L."/>
            <person name="Berlin A."/>
            <person name="Chapman S.B."/>
            <person name="Chen Z."/>
            <person name="Freedman E."/>
            <person name="Gellesch M."/>
            <person name="Goldberg J."/>
            <person name="Griggs A."/>
            <person name="Gujja S."/>
            <person name="Heilman E."/>
            <person name="Heiman D."/>
            <person name="Howarth C."/>
            <person name="Mehta T."/>
            <person name="Neiman D."/>
            <person name="Pearson M."/>
            <person name="Roberts A."/>
            <person name="Saif S."/>
            <person name="Shea T."/>
            <person name="Shenoy N."/>
            <person name="Sisk P."/>
            <person name="Stolte C."/>
            <person name="Sykes S."/>
            <person name="White J."/>
            <person name="Yandava C."/>
            <person name="Burger G."/>
            <person name="Gray M.W."/>
            <person name="Holland P.W.H."/>
            <person name="King N."/>
            <person name="Lang F.B.F."/>
            <person name="Roger A.J."/>
            <person name="Ruiz-Trillo I."/>
            <person name="Haas B."/>
            <person name="Nusbaum C."/>
            <person name="Birren B."/>
        </authorList>
    </citation>
    <scope>NUCLEOTIDE SEQUENCE [LARGE SCALE GENOMIC DNA]</scope>
    <source>
        <strain evidence="2 3">JP610</strain>
    </source>
</reference>
<dbReference type="Gene3D" id="3.30.420.10">
    <property type="entry name" value="Ribonuclease H-like superfamily/Ribonuclease H"/>
    <property type="match status" value="1"/>
</dbReference>
<feature type="domain" description="3'-5' exonuclease" evidence="1">
    <location>
        <begin position="25"/>
        <end position="209"/>
    </location>
</feature>
<dbReference type="Proteomes" id="UP000054560">
    <property type="component" value="Unassembled WGS sequence"/>
</dbReference>
<protein>
    <recommendedName>
        <fullName evidence="1">3'-5' exonuclease domain-containing protein</fullName>
    </recommendedName>
</protein>
<dbReference type="SUPFAM" id="SSF53098">
    <property type="entry name" value="Ribonuclease H-like"/>
    <property type="match status" value="1"/>
</dbReference>
<name>A0A0L0FQ78_9EUKA</name>
<evidence type="ECO:0000259" key="1">
    <source>
        <dbReference type="SMART" id="SM00474"/>
    </source>
</evidence>
<dbReference type="InterPro" id="IPR012337">
    <property type="entry name" value="RNaseH-like_sf"/>
</dbReference>
<dbReference type="InterPro" id="IPR036397">
    <property type="entry name" value="RNaseH_sf"/>
</dbReference>
<dbReference type="GO" id="GO:0008408">
    <property type="term" value="F:3'-5' exonuclease activity"/>
    <property type="evidence" value="ECO:0007669"/>
    <property type="project" value="InterPro"/>
</dbReference>
<dbReference type="GeneID" id="25909223"/>
<dbReference type="RefSeq" id="XP_014152766.1">
    <property type="nucleotide sequence ID" value="XM_014297291.1"/>
</dbReference>
<dbReference type="PANTHER" id="PTHR46628">
    <property type="entry name" value="PIRNA BIOGENESIS PROTEIN EXD1"/>
    <property type="match status" value="1"/>
</dbReference>
<evidence type="ECO:0000313" key="2">
    <source>
        <dbReference type="EMBL" id="KNC78864.1"/>
    </source>
</evidence>
<accession>A0A0L0FQ78</accession>
<dbReference type="PANTHER" id="PTHR46628:SF1">
    <property type="entry name" value="PIRNA BIOGENESIS PROTEIN EXD1"/>
    <property type="match status" value="1"/>
</dbReference>
<dbReference type="OrthoDB" id="26838at2759"/>
<dbReference type="EMBL" id="KQ242409">
    <property type="protein sequence ID" value="KNC78864.1"/>
    <property type="molecule type" value="Genomic_DNA"/>
</dbReference>
<evidence type="ECO:0000313" key="3">
    <source>
        <dbReference type="Proteomes" id="UP000054560"/>
    </source>
</evidence>
<sequence>MNGMPSWYTENADPDTPVTIATRAAIMVTDLKTAEMALPMEELTTLKIVGLDTEFSTDEYDDKIVSLVQIAGVGPSGDGIILYDLIACPDLLEEDTSLRRLLASDTVIKIIHDMRQDDDVIQGQFDFALKGLYDTQTADMVIREAYLCRNSLNATLEYWVGVQNTNKAFVVKNDKVWNQRPIPQHMREYAVMDVMYLKQLYHAQRTKAQSLEDRYYYDENGNIVRVNVWQRCCRSHHGGSRNVKAVMTEFYIFLRNADQATRARFESKLAFSAHFQDWRDRRDVGMNVLRVGAARGLKWLVDERLATLNEGKIVYV</sequence>
<dbReference type="SMART" id="SM00474">
    <property type="entry name" value="35EXOc"/>
    <property type="match status" value="1"/>
</dbReference>
<dbReference type="AlphaFoldDB" id="A0A0L0FQ78"/>
<dbReference type="GO" id="GO:0003676">
    <property type="term" value="F:nucleic acid binding"/>
    <property type="evidence" value="ECO:0007669"/>
    <property type="project" value="InterPro"/>
</dbReference>